<dbReference type="OrthoDB" id="7374754at2"/>
<dbReference type="STRING" id="208224.BH713_07715"/>
<accession>A0A0H0CRP2</accession>
<dbReference type="EMBL" id="NEEU01000003">
    <property type="protein sequence ID" value="PJD75725.1"/>
    <property type="molecule type" value="Genomic_DNA"/>
</dbReference>
<evidence type="ECO:0000313" key="10">
    <source>
        <dbReference type="EMBL" id="PJD75725.1"/>
    </source>
</evidence>
<dbReference type="Proteomes" id="UP000613022">
    <property type="component" value="Unassembled WGS sequence"/>
</dbReference>
<evidence type="ECO:0000256" key="4">
    <source>
        <dbReference type="ARBA" id="ARBA00022729"/>
    </source>
</evidence>
<reference evidence="10 12" key="1">
    <citation type="journal article" date="2017" name="J. Antimicrob. Chemother.">
        <title>Characterization of the population structure, drug resistance mechanisms and plasmids of the community-associated Enterobacter cloacae complex in China.</title>
        <authorList>
            <person name="Zhou K."/>
            <person name="Yu W."/>
            <person name="Cao X."/>
            <person name="Shen P."/>
            <person name="Lu H."/>
            <person name="Luo Q."/>
            <person name="Rossen J.W.A."/>
            <person name="Xiao Y."/>
        </authorList>
    </citation>
    <scope>NUCLEOTIDE SEQUENCE [LARGE SCALE GENOMIC DNA]</scope>
    <source>
        <strain evidence="10">ECC1097</strain>
    </source>
</reference>
<dbReference type="FunFam" id="3.40.190.10:FF:000050">
    <property type="entry name" value="Sulfonate ABC transporter substrate-binding protein"/>
    <property type="match status" value="1"/>
</dbReference>
<dbReference type="Proteomes" id="UP000230495">
    <property type="component" value="Unassembled WGS sequence"/>
</dbReference>
<feature type="signal peptide" evidence="7">
    <location>
        <begin position="1"/>
        <end position="22"/>
    </location>
</feature>
<dbReference type="Proteomes" id="UP001228563">
    <property type="component" value="Chromosome"/>
</dbReference>
<dbReference type="NCBIfam" id="TIGR01728">
    <property type="entry name" value="SsuA_fam"/>
    <property type="match status" value="1"/>
</dbReference>
<dbReference type="KEGG" id="eno:ECENHK_07770"/>
<keyword evidence="4 7" id="KW-0732">Signal</keyword>
<dbReference type="GO" id="GO:0042626">
    <property type="term" value="F:ATPase-coupled transmembrane transporter activity"/>
    <property type="evidence" value="ECO:0007669"/>
    <property type="project" value="InterPro"/>
</dbReference>
<reference evidence="9" key="2">
    <citation type="submission" date="2020-08" db="EMBL/GenBank/DDBJ databases">
        <title>Distribution of Beta-Lactamase Producing Gram-Negative Bacterial Isolates in Isabela River of Santo Domingo, Dominican Republic.</title>
        <authorList>
            <person name="Calderon V."/>
            <person name="Del Rosario C."/>
            <person name="Duarte A."/>
            <person name="Bonnelly R."/>
            <person name="Barauna R."/>
            <person name="Ramos R.T."/>
            <person name="Perdomo O.P."/>
            <person name="Rodriguez De Francisco L.E."/>
            <person name="Franco De Los Santos E.F."/>
        </authorList>
    </citation>
    <scope>NUCLEOTIDE SEQUENCE</scope>
    <source>
        <strain evidence="9">INTEC_BI4_1.1</strain>
    </source>
</reference>
<dbReference type="InterPro" id="IPR015168">
    <property type="entry name" value="SsuA/THI5"/>
</dbReference>
<evidence type="ECO:0000256" key="1">
    <source>
        <dbReference type="ARBA" id="ARBA00004418"/>
    </source>
</evidence>
<protein>
    <recommendedName>
        <fullName evidence="6">Putative aliphatic sulfonates-binding protein</fullName>
    </recommendedName>
</protein>
<dbReference type="SMART" id="SM00062">
    <property type="entry name" value="PBPb"/>
    <property type="match status" value="1"/>
</dbReference>
<name>A0A2J0PM02_9ENTR</name>
<dbReference type="AlphaFoldDB" id="A0A2J0PM02"/>
<dbReference type="EMBL" id="JACSEP010000001">
    <property type="protein sequence ID" value="MBC6321641.1"/>
    <property type="molecule type" value="Genomic_DNA"/>
</dbReference>
<evidence type="ECO:0000256" key="5">
    <source>
        <dbReference type="ARBA" id="ARBA00055538"/>
    </source>
</evidence>
<dbReference type="SUPFAM" id="SSF53850">
    <property type="entry name" value="Periplasmic binding protein-like II"/>
    <property type="match status" value="1"/>
</dbReference>
<accession>A0A181CYX1</accession>
<feature type="chain" id="PRO_5042696025" description="Putative aliphatic sulfonates-binding protein" evidence="7">
    <location>
        <begin position="23"/>
        <end position="320"/>
    </location>
</feature>
<comment type="function">
    <text evidence="5">Part of a binding-protein-dependent transport system for aliphatic sulfonates. Putative binding protein.</text>
</comment>
<dbReference type="GeneID" id="93154612"/>
<dbReference type="InterPro" id="IPR001638">
    <property type="entry name" value="Solute-binding_3/MltF_N"/>
</dbReference>
<evidence type="ECO:0000259" key="8">
    <source>
        <dbReference type="SMART" id="SM00062"/>
    </source>
</evidence>
<accession>A0A2J0PM02</accession>
<sequence>MFKTLTRLGLAGLMALTGLAQAAETAPDSLRIGYQKGSVSMVLAKSHQLLEKRFPDTKFAWIEFPAGPQMLEALNVGSIDLGSTGDIPPIFAQAAGADLVYVGVEPPKPKAEVILVPENSEIKSVADLKGHKVAFQKGSSSHNLLLRALQEAGLKFTDIQPVYLTPADARAAFQQKNVDAWAIWDPYYSAALLQGGVRVLKDGTTLKQTGSFYLAARPYAEKNGAFIQSVLDTFTQADTLTQSQRQESIALLAKTMGLPEPVIASYLSHRPPTTISPVDAHVAALQQQTADLFYQNRLVPKQVDIRERIWQPAGKEGAKS</sequence>
<evidence type="ECO:0000256" key="3">
    <source>
        <dbReference type="ARBA" id="ARBA00022448"/>
    </source>
</evidence>
<evidence type="ECO:0000313" key="9">
    <source>
        <dbReference type="EMBL" id="MBC6321641.1"/>
    </source>
</evidence>
<evidence type="ECO:0000313" key="12">
    <source>
        <dbReference type="Proteomes" id="UP000230495"/>
    </source>
</evidence>
<organism evidence="10">
    <name type="scientific">Enterobacter kobei</name>
    <dbReference type="NCBI Taxonomy" id="208224"/>
    <lineage>
        <taxon>Bacteria</taxon>
        <taxon>Pseudomonadati</taxon>
        <taxon>Pseudomonadota</taxon>
        <taxon>Gammaproteobacteria</taxon>
        <taxon>Enterobacterales</taxon>
        <taxon>Enterobacteriaceae</taxon>
        <taxon>Enterobacter</taxon>
        <taxon>Enterobacter cloacae complex</taxon>
    </lineage>
</organism>
<dbReference type="PANTHER" id="PTHR30024:SF42">
    <property type="entry name" value="ALIPHATIC SULFONATES-BINDING PROTEIN-RELATED"/>
    <property type="match status" value="1"/>
</dbReference>
<feature type="domain" description="Solute-binding protein family 3/N-terminal" evidence="8">
    <location>
        <begin position="29"/>
        <end position="259"/>
    </location>
</feature>
<keyword evidence="3" id="KW-0813">Transport</keyword>
<dbReference type="RefSeq" id="WP_014883240.1">
    <property type="nucleotide sequence ID" value="NC_018405.1"/>
</dbReference>
<evidence type="ECO:0000256" key="7">
    <source>
        <dbReference type="SAM" id="SignalP"/>
    </source>
</evidence>
<dbReference type="PANTHER" id="PTHR30024">
    <property type="entry name" value="ALIPHATIC SULFONATES-BINDING PROTEIN-RELATED"/>
    <property type="match status" value="1"/>
</dbReference>
<evidence type="ECO:0000256" key="6">
    <source>
        <dbReference type="ARBA" id="ARBA00070228"/>
    </source>
</evidence>
<dbReference type="Pfam" id="PF09084">
    <property type="entry name" value="NMT1"/>
    <property type="match status" value="1"/>
</dbReference>
<evidence type="ECO:0000313" key="11">
    <source>
        <dbReference type="EMBL" id="WMT67872.1"/>
    </source>
</evidence>
<dbReference type="GO" id="GO:0042597">
    <property type="term" value="C:periplasmic space"/>
    <property type="evidence" value="ECO:0007669"/>
    <property type="project" value="UniProtKB-SubCell"/>
</dbReference>
<comment type="subcellular location">
    <subcellularLocation>
        <location evidence="1">Periplasm</location>
    </subcellularLocation>
</comment>
<dbReference type="EMBL" id="CP096849">
    <property type="protein sequence ID" value="WMT67872.1"/>
    <property type="molecule type" value="Genomic_DNA"/>
</dbReference>
<dbReference type="GO" id="GO:0016020">
    <property type="term" value="C:membrane"/>
    <property type="evidence" value="ECO:0007669"/>
    <property type="project" value="InterPro"/>
</dbReference>
<dbReference type="Gene3D" id="3.40.190.10">
    <property type="entry name" value="Periplasmic binding protein-like II"/>
    <property type="match status" value="2"/>
</dbReference>
<dbReference type="InterPro" id="IPR010067">
    <property type="entry name" value="ABC_SsuA_sub-bd"/>
</dbReference>
<proteinExistence type="inferred from homology"/>
<reference evidence="11" key="3">
    <citation type="submission" date="2022-04" db="EMBL/GenBank/DDBJ databases">
        <title>Co-occurrence of mcr-9 and blaNDM-1 in multidrug-resistant Enterobacter kobei strain isolated from an infant with urinary infection.</title>
        <authorList>
            <person name="Zeng H."/>
        </authorList>
    </citation>
    <scope>NUCLEOTIDE SEQUENCE</scope>
    <source>
        <strain evidence="11">EC1382</strain>
    </source>
</reference>
<gene>
    <name evidence="10" type="ORF">B9Q37_09185</name>
    <name evidence="9" type="ORF">H9R40_00040</name>
    <name evidence="11" type="ORF">M2B19_09990</name>
</gene>
<dbReference type="NCBIfam" id="NF008588">
    <property type="entry name" value="PRK11553.1"/>
    <property type="match status" value="1"/>
</dbReference>
<dbReference type="CDD" id="cd13557">
    <property type="entry name" value="PBP2_SsuA"/>
    <property type="match status" value="1"/>
</dbReference>
<evidence type="ECO:0000256" key="2">
    <source>
        <dbReference type="ARBA" id="ARBA00010742"/>
    </source>
</evidence>
<comment type="similarity">
    <text evidence="2">Belongs to the bacterial solute-binding protein SsuA/TauA family.</text>
</comment>
<accession>A0A0F0XRV4</accession>